<proteinExistence type="predicted"/>
<evidence type="ECO:0000313" key="3">
    <source>
        <dbReference type="EMBL" id="VAX07485.1"/>
    </source>
</evidence>
<dbReference type="Gene3D" id="1.50.10.100">
    <property type="entry name" value="Chondroitin AC/alginate lyase"/>
    <property type="match status" value="1"/>
</dbReference>
<dbReference type="InterPro" id="IPR008929">
    <property type="entry name" value="Chondroitin_lyas"/>
</dbReference>
<accession>A0A3B1BMI1</accession>
<dbReference type="EMBL" id="UOFW01000208">
    <property type="protein sequence ID" value="VAX07485.1"/>
    <property type="molecule type" value="Genomic_DNA"/>
</dbReference>
<dbReference type="GO" id="GO:0016829">
    <property type="term" value="F:lyase activity"/>
    <property type="evidence" value="ECO:0007669"/>
    <property type="project" value="InterPro"/>
</dbReference>
<dbReference type="GO" id="GO:0030313">
    <property type="term" value="C:cell envelope"/>
    <property type="evidence" value="ECO:0007669"/>
    <property type="project" value="UniProtKB-SubCell"/>
</dbReference>
<dbReference type="Pfam" id="PF07940">
    <property type="entry name" value="Hepar_II_III_C"/>
    <property type="match status" value="1"/>
</dbReference>
<dbReference type="Gene3D" id="2.70.98.70">
    <property type="match status" value="1"/>
</dbReference>
<gene>
    <name evidence="3" type="ORF">MNBD_ALPHA03-316</name>
</gene>
<feature type="domain" description="Heparinase II/III-like C-terminal" evidence="2">
    <location>
        <begin position="317"/>
        <end position="565"/>
    </location>
</feature>
<organism evidence="3">
    <name type="scientific">hydrothermal vent metagenome</name>
    <dbReference type="NCBI Taxonomy" id="652676"/>
    <lineage>
        <taxon>unclassified sequences</taxon>
        <taxon>metagenomes</taxon>
        <taxon>ecological metagenomes</taxon>
    </lineage>
</organism>
<reference evidence="3" key="1">
    <citation type="submission" date="2018-06" db="EMBL/GenBank/DDBJ databases">
        <authorList>
            <person name="Zhirakovskaya E."/>
        </authorList>
    </citation>
    <scope>NUCLEOTIDE SEQUENCE</scope>
</reference>
<evidence type="ECO:0000256" key="1">
    <source>
        <dbReference type="ARBA" id="ARBA00004196"/>
    </source>
</evidence>
<protein>
    <submittedName>
        <fullName evidence="3">Heparinase II/III-like</fullName>
    </submittedName>
</protein>
<dbReference type="AlphaFoldDB" id="A0A3B1BMI1"/>
<evidence type="ECO:0000259" key="2">
    <source>
        <dbReference type="Pfam" id="PF07940"/>
    </source>
</evidence>
<sequence length="577" mass="63581">MILDQPKLYARLIAQNIRQVAGLFNPVRAWEALTQSTPVELILVPQDLRTADPVLAQEFYNGIYSFAGRTIDTGGRHPFSADIAKQNNIVFWQHELHSFRWLRHIHSSSTAVSASHAQSLVRDWISEYGKPANNIAWQPQIAAQRLMSWLSHSIIIVDNVDVKSYNQFIKSIGVHIRFLQSSLGRTSNGLPGLQVRIALAYAALCVKLRRTPTAAMANKPHEILANALTKQIYADGGHVSRCPAVLPEILIDLLPLRQSYDRVGIAPPLEVLKAIDRIMPAIRYYRHRDGNFARFNGVGASQLDLIATVLRYDDAMGEPTQEASQSGFQRLTGGPTTLIMDVGNPPKGENSANAHAGCLSFEMSSLRTCFITNCGAPQIGDEACVAASRSSAAHSTAIVNNTSSCRFHYGNVFKNLVGGQILSGPARVASERKKLDGFTQILARHDGYLRQFGIWHERIIQLSDDGNFLFGRDRFFVNGGKPPVHMTKDDCAIRFHLHPAVHASIDPATGVIIVRAGENQSWNFACDNGKITLEESVFFAAAGGRVAGSQIVVNINLSTTSEVNWRFEQTIGTRQQL</sequence>
<dbReference type="InterPro" id="IPR012480">
    <property type="entry name" value="Hepar_II_III_C"/>
</dbReference>
<comment type="subcellular location">
    <subcellularLocation>
        <location evidence="1">Cell envelope</location>
    </subcellularLocation>
</comment>
<name>A0A3B1BMI1_9ZZZZ</name>